<comment type="subcellular location">
    <subcellularLocation>
        <location evidence="1">Nucleus</location>
    </subcellularLocation>
</comment>
<feature type="domain" description="Helicase ATP-binding" evidence="12">
    <location>
        <begin position="575"/>
        <end position="742"/>
    </location>
</feature>
<feature type="region of interest" description="Disordered" evidence="11">
    <location>
        <begin position="317"/>
        <end position="370"/>
    </location>
</feature>
<dbReference type="FunFam" id="3.40.50.300:FF:002881">
    <property type="entry name" value="Putative snf2 family helicase atpase protein"/>
    <property type="match status" value="1"/>
</dbReference>
<dbReference type="InterPro" id="IPR000330">
    <property type="entry name" value="SNF2_N"/>
</dbReference>
<dbReference type="Gene3D" id="3.40.50.300">
    <property type="entry name" value="P-loop containing nucleotide triphosphate hydrolases"/>
    <property type="match status" value="1"/>
</dbReference>
<proteinExistence type="inferred from homology"/>
<evidence type="ECO:0000256" key="2">
    <source>
        <dbReference type="ARBA" id="ARBA00007025"/>
    </source>
</evidence>
<dbReference type="AlphaFoldDB" id="A0A9P8CHE1"/>
<feature type="compositionally biased region" description="Polar residues" evidence="11">
    <location>
        <begin position="20"/>
        <end position="29"/>
    </location>
</feature>
<evidence type="ECO:0000259" key="12">
    <source>
        <dbReference type="PROSITE" id="PS51192"/>
    </source>
</evidence>
<dbReference type="PANTHER" id="PTHR10799">
    <property type="entry name" value="SNF2/RAD54 HELICASE FAMILY"/>
    <property type="match status" value="1"/>
</dbReference>
<feature type="domain" description="Helicase C-terminal" evidence="13">
    <location>
        <begin position="933"/>
        <end position="1083"/>
    </location>
</feature>
<accession>A0A9P8CHE1</accession>
<dbReference type="InterPro" id="IPR038718">
    <property type="entry name" value="SNF2-like_sf"/>
</dbReference>
<evidence type="ECO:0000256" key="9">
    <source>
        <dbReference type="ARBA" id="ARBA00023125"/>
    </source>
</evidence>
<keyword evidence="4" id="KW-0547">Nucleotide-binding</keyword>
<evidence type="ECO:0000256" key="10">
    <source>
        <dbReference type="ARBA" id="ARBA00023242"/>
    </source>
</evidence>
<evidence type="ECO:0000259" key="13">
    <source>
        <dbReference type="PROSITE" id="PS51194"/>
    </source>
</evidence>
<dbReference type="GO" id="GO:0005634">
    <property type="term" value="C:nucleus"/>
    <property type="evidence" value="ECO:0007669"/>
    <property type="project" value="UniProtKB-SubCell"/>
</dbReference>
<dbReference type="GO" id="GO:0003677">
    <property type="term" value="F:DNA binding"/>
    <property type="evidence" value="ECO:0007669"/>
    <property type="project" value="UniProtKB-KW"/>
</dbReference>
<dbReference type="SUPFAM" id="SSF52540">
    <property type="entry name" value="P-loop containing nucleoside triphosphate hydrolases"/>
    <property type="match status" value="2"/>
</dbReference>
<evidence type="ECO:0000313" key="14">
    <source>
        <dbReference type="EMBL" id="KAG9246675.1"/>
    </source>
</evidence>
<feature type="compositionally biased region" description="Acidic residues" evidence="11">
    <location>
        <begin position="34"/>
        <end position="43"/>
    </location>
</feature>
<evidence type="ECO:0000256" key="7">
    <source>
        <dbReference type="ARBA" id="ARBA00022840"/>
    </source>
</evidence>
<dbReference type="EC" id="3.6.4.12" evidence="3"/>
<evidence type="ECO:0000256" key="3">
    <source>
        <dbReference type="ARBA" id="ARBA00012551"/>
    </source>
</evidence>
<dbReference type="Gene3D" id="3.40.50.10810">
    <property type="entry name" value="Tandem AAA-ATPase domain"/>
    <property type="match status" value="1"/>
</dbReference>
<keyword evidence="6 14" id="KW-0347">Helicase</keyword>
<dbReference type="GO" id="GO:0140658">
    <property type="term" value="F:ATP-dependent chromatin remodeler activity"/>
    <property type="evidence" value="ECO:0007669"/>
    <property type="project" value="UniProtKB-ARBA"/>
</dbReference>
<feature type="compositionally biased region" description="Low complexity" evidence="11">
    <location>
        <begin position="89"/>
        <end position="108"/>
    </location>
</feature>
<protein>
    <recommendedName>
        <fullName evidence="3">DNA helicase</fullName>
        <ecNumber evidence="3">3.6.4.12</ecNumber>
    </recommendedName>
</protein>
<dbReference type="OrthoDB" id="5857104at2759"/>
<evidence type="ECO:0000313" key="15">
    <source>
        <dbReference type="Proteomes" id="UP000887226"/>
    </source>
</evidence>
<comment type="similarity">
    <text evidence="2">Belongs to the SNF2/RAD54 helicase family.</text>
</comment>
<keyword evidence="7" id="KW-0067">ATP-binding</keyword>
<dbReference type="CDD" id="cd17998">
    <property type="entry name" value="DEXHc_SMARCAD1"/>
    <property type="match status" value="1"/>
</dbReference>
<dbReference type="GO" id="GO:0016787">
    <property type="term" value="F:hydrolase activity"/>
    <property type="evidence" value="ECO:0007669"/>
    <property type="project" value="UniProtKB-KW"/>
</dbReference>
<dbReference type="PROSITE" id="PS51194">
    <property type="entry name" value="HELICASE_CTER"/>
    <property type="match status" value="1"/>
</dbReference>
<feature type="compositionally biased region" description="Polar residues" evidence="11">
    <location>
        <begin position="51"/>
        <end position="86"/>
    </location>
</feature>
<dbReference type="GO" id="GO:0005524">
    <property type="term" value="F:ATP binding"/>
    <property type="evidence" value="ECO:0007669"/>
    <property type="project" value="UniProtKB-KW"/>
</dbReference>
<keyword evidence="10" id="KW-0539">Nucleus</keyword>
<sequence length="1158" mass="128539">MAYNTNQPTPTSPAVKRQRTTNGYNSTGANIFIDDNDDSDDLSNDYVIPDTPSNARYETQPTQILDQNHTPTQPHSSTSAAPQSIVQVPRSSPIQQQPNSSSPVPQRPEYANHGMPEVVKYQLPQPRMGSLMAPAGTMFRPPPVLMPKTVISIDSDDDQKGASDDDELPIVSDIKPTKFVAKSPHTSFGSAAGYTSGSTSFQKVVNGAYYMPSAQTQPQRATPAKPDISIDSFKDKKVRDNITRLRILYPHITIVEARDALMFNSGSLDDAAEHIAKLQKSVARPAVQPVEPSYSKKLQPEMKRGLAAPIVSIKDRYSSTQQAQRQQIATTPLKPKRKLVRGRRNPSSSAIPIGSSPLKPSQRDASPPMCVIDDDTDSGIGSASEEDPELGGKVLKYMNTCTQSELVELTNCTATNATLMIAARPFKCLDQAREVANPATLKSGKKSTRAPVGDKIVDTAEDMFRGYEAIDQLVARCEQIGKPLAEEMGKWGFDVFGAAKGGELEMISLEDDAESLRDSGIGSPSSRAVSDAGDDELKVVSRKKSSVVNFLKKPPMMAEDCILKDYQVVGLNWLALMYRHKLSGILADEMGLGKTCQVIALLSHLVEEGHPGPHLVIVPGSTLENWLREFPKFSPGLVVEPYYGAQKERAEMADSILERRDEINVIVTTYDLAAKKEDNKFMRRLQPDVCVFDEGHYLKNLNSQRYQGLVRIPAKFKLLLTGTPLQNNLQELAALLAFILPDVFRERQEDLSYIFKAKATTRDADHAALLSAQRIARARSMLTPFVLRRKKAQVLKHLPLKTCRVEYCDIHPSQKAIYDGHIEQARERARMRVEGGRVPKSDENNPLMQLRKAAIHPLLFRRHFTNEKVEKMCDILRRKDPENFPPSSKRSHLIEEMRMFSDFGLHKWCQIYPGIGQFDIPDLAWLDSGKVESMVKLVKQYKKNGNRVLIFSQFALVLDILEAVLNSSLVHFTRIDGNTKIDERQTLIDTFRDDESITAFLLTTKAGGTGINLMYANKVIIFDGSFNPQDDRQAENRAHRVGQTRPVEVVRLVTRDTIEEQIFALGQSKLVLDGRVAGDEEGGGEDAGEKAVAKMLLESAKPVEAKDEADVNVEKTAEESTKIIAVGRKKASIIDLVTKKGKTVKPSKFGDYDDEMML</sequence>
<dbReference type="PROSITE" id="PS51192">
    <property type="entry name" value="HELICASE_ATP_BIND_1"/>
    <property type="match status" value="1"/>
</dbReference>
<evidence type="ECO:0000256" key="4">
    <source>
        <dbReference type="ARBA" id="ARBA00022741"/>
    </source>
</evidence>
<evidence type="ECO:0000256" key="11">
    <source>
        <dbReference type="SAM" id="MobiDB-lite"/>
    </source>
</evidence>
<organism evidence="14 15">
    <name type="scientific">Calycina marina</name>
    <dbReference type="NCBI Taxonomy" id="1763456"/>
    <lineage>
        <taxon>Eukaryota</taxon>
        <taxon>Fungi</taxon>
        <taxon>Dikarya</taxon>
        <taxon>Ascomycota</taxon>
        <taxon>Pezizomycotina</taxon>
        <taxon>Leotiomycetes</taxon>
        <taxon>Helotiales</taxon>
        <taxon>Pezizellaceae</taxon>
        <taxon>Calycina</taxon>
    </lineage>
</organism>
<keyword evidence="15" id="KW-1185">Reference proteome</keyword>
<feature type="compositionally biased region" description="Basic residues" evidence="11">
    <location>
        <begin position="334"/>
        <end position="344"/>
    </location>
</feature>
<feature type="compositionally biased region" description="Low complexity" evidence="11">
    <location>
        <begin position="346"/>
        <end position="357"/>
    </location>
</feature>
<dbReference type="EMBL" id="MU253796">
    <property type="protein sequence ID" value="KAG9246675.1"/>
    <property type="molecule type" value="Genomic_DNA"/>
</dbReference>
<feature type="compositionally biased region" description="Low complexity" evidence="11">
    <location>
        <begin position="320"/>
        <end position="331"/>
    </location>
</feature>
<evidence type="ECO:0000256" key="5">
    <source>
        <dbReference type="ARBA" id="ARBA00022801"/>
    </source>
</evidence>
<dbReference type="FunFam" id="3.40.50.10810:FF:000014">
    <property type="entry name" value="SWI/SNF-related matrix-associated actin-dependent regulator of chromatin subfamily A containing DEAD/H box 1"/>
    <property type="match status" value="1"/>
</dbReference>
<gene>
    <name evidence="14" type="ORF">BJ878DRAFT_267318</name>
</gene>
<dbReference type="CDD" id="cd18793">
    <property type="entry name" value="SF2_C_SNF"/>
    <property type="match status" value="1"/>
</dbReference>
<dbReference type="GO" id="GO:0003678">
    <property type="term" value="F:DNA helicase activity"/>
    <property type="evidence" value="ECO:0007669"/>
    <property type="project" value="UniProtKB-EC"/>
</dbReference>
<keyword evidence="9" id="KW-0238">DNA-binding</keyword>
<keyword evidence="5" id="KW-0378">Hydrolase</keyword>
<dbReference type="InterPro" id="IPR027417">
    <property type="entry name" value="P-loop_NTPase"/>
</dbReference>
<dbReference type="InterPro" id="IPR014001">
    <property type="entry name" value="Helicase_ATP-bd"/>
</dbReference>
<dbReference type="SMART" id="SM00487">
    <property type="entry name" value="DEXDc"/>
    <property type="match status" value="1"/>
</dbReference>
<dbReference type="SMART" id="SM00490">
    <property type="entry name" value="HELICc"/>
    <property type="match status" value="1"/>
</dbReference>
<dbReference type="InterPro" id="IPR001650">
    <property type="entry name" value="Helicase_C-like"/>
</dbReference>
<dbReference type="Pfam" id="PF00176">
    <property type="entry name" value="SNF2-rel_dom"/>
    <property type="match status" value="1"/>
</dbReference>
<name>A0A9P8CHE1_9HELO</name>
<evidence type="ECO:0000256" key="6">
    <source>
        <dbReference type="ARBA" id="ARBA00022806"/>
    </source>
</evidence>
<evidence type="ECO:0000256" key="1">
    <source>
        <dbReference type="ARBA" id="ARBA00004123"/>
    </source>
</evidence>
<keyword evidence="8" id="KW-0156">Chromatin regulator</keyword>
<dbReference type="InterPro" id="IPR049730">
    <property type="entry name" value="SNF2/RAD54-like_C"/>
</dbReference>
<reference evidence="14" key="1">
    <citation type="journal article" date="2021" name="IMA Fungus">
        <title>Genomic characterization of three marine fungi, including Emericellopsis atlantica sp. nov. with signatures of a generalist lifestyle and marine biomass degradation.</title>
        <authorList>
            <person name="Hagestad O.C."/>
            <person name="Hou L."/>
            <person name="Andersen J.H."/>
            <person name="Hansen E.H."/>
            <person name="Altermark B."/>
            <person name="Li C."/>
            <person name="Kuhnert E."/>
            <person name="Cox R.J."/>
            <person name="Crous P.W."/>
            <person name="Spatafora J.W."/>
            <person name="Lail K."/>
            <person name="Amirebrahimi M."/>
            <person name="Lipzen A."/>
            <person name="Pangilinan J."/>
            <person name="Andreopoulos W."/>
            <person name="Hayes R.D."/>
            <person name="Ng V."/>
            <person name="Grigoriev I.V."/>
            <person name="Jackson S.A."/>
            <person name="Sutton T.D.S."/>
            <person name="Dobson A.D.W."/>
            <person name="Rama T."/>
        </authorList>
    </citation>
    <scope>NUCLEOTIDE SEQUENCE</scope>
    <source>
        <strain evidence="14">TRa3180A</strain>
    </source>
</reference>
<feature type="region of interest" description="Disordered" evidence="11">
    <location>
        <begin position="1"/>
        <end position="111"/>
    </location>
</feature>
<dbReference type="Proteomes" id="UP000887226">
    <property type="component" value="Unassembled WGS sequence"/>
</dbReference>
<dbReference type="Pfam" id="PF00271">
    <property type="entry name" value="Helicase_C"/>
    <property type="match status" value="1"/>
</dbReference>
<dbReference type="GO" id="GO:0005694">
    <property type="term" value="C:chromosome"/>
    <property type="evidence" value="ECO:0007669"/>
    <property type="project" value="UniProtKB-ARBA"/>
</dbReference>
<comment type="caution">
    <text evidence="14">The sequence shown here is derived from an EMBL/GenBank/DDBJ whole genome shotgun (WGS) entry which is preliminary data.</text>
</comment>
<evidence type="ECO:0000256" key="8">
    <source>
        <dbReference type="ARBA" id="ARBA00022853"/>
    </source>
</evidence>